<keyword evidence="1" id="KW-1133">Transmembrane helix</keyword>
<proteinExistence type="predicted"/>
<evidence type="ECO:0000313" key="3">
    <source>
        <dbReference type="Proteomes" id="UP001174908"/>
    </source>
</evidence>
<dbReference type="RefSeq" id="WP_286661745.1">
    <property type="nucleotide sequence ID" value="NZ_JASZYV010000004.1"/>
</dbReference>
<keyword evidence="1" id="KW-0812">Transmembrane</keyword>
<dbReference type="EMBL" id="JASZYV010000004">
    <property type="protein sequence ID" value="MDM0046627.1"/>
    <property type="molecule type" value="Genomic_DNA"/>
</dbReference>
<protein>
    <submittedName>
        <fullName evidence="2">Uncharacterized protein</fullName>
    </submittedName>
</protein>
<dbReference type="Proteomes" id="UP001174908">
    <property type="component" value="Unassembled WGS sequence"/>
</dbReference>
<evidence type="ECO:0000256" key="1">
    <source>
        <dbReference type="SAM" id="Phobius"/>
    </source>
</evidence>
<gene>
    <name evidence="2" type="ORF">QTH91_19210</name>
</gene>
<evidence type="ECO:0000313" key="2">
    <source>
        <dbReference type="EMBL" id="MDM0046627.1"/>
    </source>
</evidence>
<comment type="caution">
    <text evidence="2">The sequence shown here is derived from an EMBL/GenBank/DDBJ whole genome shotgun (WGS) entry which is preliminary data.</text>
</comment>
<feature type="transmembrane region" description="Helical" evidence="1">
    <location>
        <begin position="39"/>
        <end position="59"/>
    </location>
</feature>
<accession>A0ABT7NFD0</accession>
<organism evidence="2 3">
    <name type="scientific">Variovorax dokdonensis</name>
    <dbReference type="NCBI Taxonomy" id="344883"/>
    <lineage>
        <taxon>Bacteria</taxon>
        <taxon>Pseudomonadati</taxon>
        <taxon>Pseudomonadota</taxon>
        <taxon>Betaproteobacteria</taxon>
        <taxon>Burkholderiales</taxon>
        <taxon>Comamonadaceae</taxon>
        <taxon>Variovorax</taxon>
    </lineage>
</organism>
<name>A0ABT7NFD0_9BURK</name>
<sequence>MSADYQRMEKMKSKYSFFACIAGLGLIFIPLYVFDEVGWAWYFFAMIGLVLVGISGIGAQMEMMGQGDTGEEFLREMVAWVKAKFKRKKMDEQ</sequence>
<keyword evidence="3" id="KW-1185">Reference proteome</keyword>
<keyword evidence="1" id="KW-0472">Membrane</keyword>
<reference evidence="2" key="1">
    <citation type="submission" date="2023-06" db="EMBL/GenBank/DDBJ databases">
        <authorList>
            <person name="Jiang Y."/>
            <person name="Liu Q."/>
        </authorList>
    </citation>
    <scope>NUCLEOTIDE SEQUENCE</scope>
    <source>
        <strain evidence="2">CGMCC 1.12089</strain>
    </source>
</reference>
<feature type="transmembrane region" description="Helical" evidence="1">
    <location>
        <begin position="15"/>
        <end position="33"/>
    </location>
</feature>